<dbReference type="Pfam" id="PF24681">
    <property type="entry name" value="Kelch_KLHDC2_KLHL20_DRC7"/>
    <property type="match status" value="1"/>
</dbReference>
<name>A0AAN8IPH1_9EURO</name>
<keyword evidence="2" id="KW-0677">Repeat</keyword>
<dbReference type="PANTHER" id="PTHR46344:SF27">
    <property type="entry name" value="KELCH REPEAT SUPERFAMILY PROTEIN"/>
    <property type="match status" value="1"/>
</dbReference>
<dbReference type="AlphaFoldDB" id="A0AAN8IPH1"/>
<dbReference type="SUPFAM" id="SSF117281">
    <property type="entry name" value="Kelch motif"/>
    <property type="match status" value="1"/>
</dbReference>
<protein>
    <recommendedName>
        <fullName evidence="6">Galactose oxidase</fullName>
    </recommendedName>
</protein>
<feature type="chain" id="PRO_5042844134" description="Galactose oxidase" evidence="3">
    <location>
        <begin position="21"/>
        <end position="355"/>
    </location>
</feature>
<sequence>MKLTYTTIASWTILINHAIASPTPPDHRPQPQLANGIWHDLPPVPQPWQEGAVAAVGNRVYVIGGITSPSTTAELSAINTTTLVQYFDIVTQTWHDAAPMPVSINHGNAASVGGKIYMLGGLSGANMTEWSAIPNSYVYDPTSDSWTEIAPMPTGTARGACAIGVQGPEIYLAGGMTTLQLWEGGLQGSVSTVTSYNTATDTWTTTYAPLPGPRDHVAGAVLGKKFYVTGGRDHDQFNWKNNTWALDLSDVSAGWVEKANMPTARGGLASARIGKYLFTFGGEGNPNDPVNMVFDNVEVYDATKDDWRKLGPMRVPRHGTGAVAVEGKIYVPGGGVKISASPTDAMSMFDPWLSK</sequence>
<dbReference type="InterPro" id="IPR006652">
    <property type="entry name" value="Kelch_1"/>
</dbReference>
<dbReference type="Pfam" id="PF01344">
    <property type="entry name" value="Kelch_1"/>
    <property type="match status" value="1"/>
</dbReference>
<dbReference type="Gene3D" id="2.120.10.80">
    <property type="entry name" value="Kelch-type beta propeller"/>
    <property type="match status" value="2"/>
</dbReference>
<organism evidence="4 5">
    <name type="scientific">Knufia fluminis</name>
    <dbReference type="NCBI Taxonomy" id="191047"/>
    <lineage>
        <taxon>Eukaryota</taxon>
        <taxon>Fungi</taxon>
        <taxon>Dikarya</taxon>
        <taxon>Ascomycota</taxon>
        <taxon>Pezizomycotina</taxon>
        <taxon>Eurotiomycetes</taxon>
        <taxon>Chaetothyriomycetidae</taxon>
        <taxon>Chaetothyriales</taxon>
        <taxon>Trichomeriaceae</taxon>
        <taxon>Knufia</taxon>
    </lineage>
</organism>
<comment type="caution">
    <text evidence="4">The sequence shown here is derived from an EMBL/GenBank/DDBJ whole genome shotgun (WGS) entry which is preliminary data.</text>
</comment>
<dbReference type="SMART" id="SM00612">
    <property type="entry name" value="Kelch"/>
    <property type="match status" value="5"/>
</dbReference>
<keyword evidence="5" id="KW-1185">Reference proteome</keyword>
<dbReference type="PANTHER" id="PTHR46344">
    <property type="entry name" value="OS02G0202900 PROTEIN"/>
    <property type="match status" value="1"/>
</dbReference>
<keyword evidence="1" id="KW-0880">Kelch repeat</keyword>
<accession>A0AAN8IPH1</accession>
<evidence type="ECO:0000313" key="4">
    <source>
        <dbReference type="EMBL" id="KAK5955087.1"/>
    </source>
</evidence>
<dbReference type="InterPro" id="IPR015915">
    <property type="entry name" value="Kelch-typ_b-propeller"/>
</dbReference>
<feature type="signal peptide" evidence="3">
    <location>
        <begin position="1"/>
        <end position="20"/>
    </location>
</feature>
<gene>
    <name evidence="4" type="ORF">OHC33_003766</name>
</gene>
<reference evidence="4 5" key="1">
    <citation type="submission" date="2022-12" db="EMBL/GenBank/DDBJ databases">
        <title>Genomic features and morphological characterization of a novel Knufia sp. strain isolated from spacecraft assembly facility.</title>
        <authorList>
            <person name="Teixeira M."/>
            <person name="Chander A.M."/>
            <person name="Stajich J.E."/>
            <person name="Venkateswaran K."/>
        </authorList>
    </citation>
    <scope>NUCLEOTIDE SEQUENCE [LARGE SCALE GENOMIC DNA]</scope>
    <source>
        <strain evidence="4 5">FJI-L2-BK-P2</strain>
    </source>
</reference>
<keyword evidence="3" id="KW-0732">Signal</keyword>
<dbReference type="EMBL" id="JAKLMC020000007">
    <property type="protein sequence ID" value="KAK5955087.1"/>
    <property type="molecule type" value="Genomic_DNA"/>
</dbReference>
<evidence type="ECO:0008006" key="6">
    <source>
        <dbReference type="Google" id="ProtNLM"/>
    </source>
</evidence>
<evidence type="ECO:0000256" key="2">
    <source>
        <dbReference type="ARBA" id="ARBA00022737"/>
    </source>
</evidence>
<proteinExistence type="predicted"/>
<evidence type="ECO:0000256" key="1">
    <source>
        <dbReference type="ARBA" id="ARBA00022441"/>
    </source>
</evidence>
<evidence type="ECO:0000256" key="3">
    <source>
        <dbReference type="SAM" id="SignalP"/>
    </source>
</evidence>
<evidence type="ECO:0000313" key="5">
    <source>
        <dbReference type="Proteomes" id="UP001316803"/>
    </source>
</evidence>
<dbReference type="Proteomes" id="UP001316803">
    <property type="component" value="Unassembled WGS sequence"/>
</dbReference>